<dbReference type="PANTHER" id="PTHR43963">
    <property type="entry name" value="CARBONYL REDUCTASE 1-RELATED"/>
    <property type="match status" value="1"/>
</dbReference>
<evidence type="ECO:0000256" key="3">
    <source>
        <dbReference type="ARBA" id="ARBA00023002"/>
    </source>
</evidence>
<dbReference type="PRINTS" id="PR00081">
    <property type="entry name" value="GDHRDH"/>
</dbReference>
<dbReference type="Pfam" id="PF00106">
    <property type="entry name" value="adh_short"/>
    <property type="match status" value="1"/>
</dbReference>
<name>A0A6J1WIT3_GALME</name>
<dbReference type="RefSeq" id="XP_026754405.1">
    <property type="nucleotide sequence ID" value="XM_026898604.3"/>
</dbReference>
<dbReference type="AlphaFoldDB" id="A0A6J1WIT3"/>
<dbReference type="GO" id="GO:0016491">
    <property type="term" value="F:oxidoreductase activity"/>
    <property type="evidence" value="ECO:0007669"/>
    <property type="project" value="UniProtKB-KW"/>
</dbReference>
<dbReference type="SUPFAM" id="SSF51735">
    <property type="entry name" value="NAD(P)-binding Rossmann-fold domains"/>
    <property type="match status" value="1"/>
</dbReference>
<dbReference type="PANTHER" id="PTHR43963:SF6">
    <property type="entry name" value="CHAIN DEHYDROGENASE FAMILY PROTEIN, PUTATIVE (AFU_ORTHOLOGUE AFUA_3G15350)-RELATED"/>
    <property type="match status" value="1"/>
</dbReference>
<dbReference type="KEGG" id="gmw:113514511"/>
<keyword evidence="4" id="KW-1185">Reference proteome</keyword>
<dbReference type="OrthoDB" id="7289984at2759"/>
<gene>
    <name evidence="5" type="primary">LOC113514511</name>
</gene>
<evidence type="ECO:0000256" key="2">
    <source>
        <dbReference type="ARBA" id="ARBA00022857"/>
    </source>
</evidence>
<keyword evidence="3" id="KW-0560">Oxidoreductase</keyword>
<organism evidence="4 5">
    <name type="scientific">Galleria mellonella</name>
    <name type="common">Greater wax moth</name>
    <dbReference type="NCBI Taxonomy" id="7137"/>
    <lineage>
        <taxon>Eukaryota</taxon>
        <taxon>Metazoa</taxon>
        <taxon>Ecdysozoa</taxon>
        <taxon>Arthropoda</taxon>
        <taxon>Hexapoda</taxon>
        <taxon>Insecta</taxon>
        <taxon>Pterygota</taxon>
        <taxon>Neoptera</taxon>
        <taxon>Endopterygota</taxon>
        <taxon>Lepidoptera</taxon>
        <taxon>Glossata</taxon>
        <taxon>Ditrysia</taxon>
        <taxon>Pyraloidea</taxon>
        <taxon>Pyralidae</taxon>
        <taxon>Galleriinae</taxon>
        <taxon>Galleria</taxon>
    </lineage>
</organism>
<evidence type="ECO:0000256" key="1">
    <source>
        <dbReference type="ARBA" id="ARBA00006484"/>
    </source>
</evidence>
<dbReference type="InterPro" id="IPR002347">
    <property type="entry name" value="SDR_fam"/>
</dbReference>
<reference evidence="5" key="1">
    <citation type="submission" date="2025-08" db="UniProtKB">
        <authorList>
            <consortium name="RefSeq"/>
        </authorList>
    </citation>
    <scope>IDENTIFICATION</scope>
    <source>
        <tissue evidence="5">Whole larvae</tissue>
    </source>
</reference>
<dbReference type="InParanoid" id="A0A6J1WIT3"/>
<proteinExistence type="inferred from homology"/>
<protein>
    <submittedName>
        <fullName evidence="5">Carbonyl reductase [NADPH] 3-like</fullName>
    </submittedName>
</protein>
<dbReference type="GeneID" id="113514511"/>
<keyword evidence="2" id="KW-0521">NADP</keyword>
<dbReference type="Proteomes" id="UP001652740">
    <property type="component" value="Unplaced"/>
</dbReference>
<evidence type="ECO:0000313" key="5">
    <source>
        <dbReference type="RefSeq" id="XP_026754405.1"/>
    </source>
</evidence>
<accession>A0A6J1WIT3</accession>
<dbReference type="InterPro" id="IPR036291">
    <property type="entry name" value="NAD(P)-bd_dom_sf"/>
</dbReference>
<sequence>MQKICVLTDADKGVGLNICRLLCRRCPDIFYVTTREIEVGQQIMEKLKEMGTYPEYHQLDVTDRESVIRFRDHIQSKNGSIVTLINNVAIGARLSNTTYEDAKFIINNYYYGYVNVQEILFPLLADNGRVLYLSLASSTSRIKNDYWRERLSMKHLRQNDINDFLQWFLETMKTGDFTDNYIADDKVRAIYSISTVSLTLLVKLQQKQLAPRNVSVNFLHPRWAQIY</sequence>
<evidence type="ECO:0000313" key="4">
    <source>
        <dbReference type="Proteomes" id="UP001652740"/>
    </source>
</evidence>
<comment type="similarity">
    <text evidence="1">Belongs to the short-chain dehydrogenases/reductases (SDR) family.</text>
</comment>
<dbReference type="Gene3D" id="3.40.50.720">
    <property type="entry name" value="NAD(P)-binding Rossmann-like Domain"/>
    <property type="match status" value="1"/>
</dbReference>